<dbReference type="RefSeq" id="XP_022088497.1">
    <property type="nucleotide sequence ID" value="XM_022232805.1"/>
</dbReference>
<reference evidence="13 14" key="1">
    <citation type="submission" date="2025-04" db="UniProtKB">
        <authorList>
            <consortium name="RefSeq"/>
        </authorList>
    </citation>
    <scope>IDENTIFICATION</scope>
</reference>
<keyword evidence="12" id="KW-1185">Reference proteome</keyword>
<dbReference type="Gene3D" id="1.20.1250.20">
    <property type="entry name" value="MFS general substrate transporter like domains"/>
    <property type="match status" value="2"/>
</dbReference>
<evidence type="ECO:0000313" key="12">
    <source>
        <dbReference type="Proteomes" id="UP000694845"/>
    </source>
</evidence>
<feature type="transmembrane region" description="Helical" evidence="10">
    <location>
        <begin position="424"/>
        <end position="450"/>
    </location>
</feature>
<feature type="transmembrane region" description="Helical" evidence="10">
    <location>
        <begin position="387"/>
        <end position="412"/>
    </location>
</feature>
<evidence type="ECO:0000313" key="15">
    <source>
        <dbReference type="RefSeq" id="XP_022088497.1"/>
    </source>
</evidence>
<feature type="transmembrane region" description="Helical" evidence="10">
    <location>
        <begin position="93"/>
        <end position="111"/>
    </location>
</feature>
<feature type="transmembrane region" description="Helical" evidence="10">
    <location>
        <begin position="462"/>
        <end position="481"/>
    </location>
</feature>
<dbReference type="GO" id="GO:0061513">
    <property type="term" value="F:glucose 6-phosphate:phosphate antiporter activity"/>
    <property type="evidence" value="ECO:0007669"/>
    <property type="project" value="TreeGrafter"/>
</dbReference>
<dbReference type="AlphaFoldDB" id="A0A8B7Y9X1"/>
<comment type="subcellular location">
    <subcellularLocation>
        <location evidence="1">Membrane</location>
        <topology evidence="1">Multi-pass membrane protein</topology>
    </subcellularLocation>
</comment>
<feature type="transmembrane region" description="Helical" evidence="10">
    <location>
        <begin position="296"/>
        <end position="318"/>
    </location>
</feature>
<keyword evidence="4" id="KW-0762">Sugar transport</keyword>
<dbReference type="SUPFAM" id="SSF103473">
    <property type="entry name" value="MFS general substrate transporter"/>
    <property type="match status" value="1"/>
</dbReference>
<dbReference type="PROSITE" id="PS50850">
    <property type="entry name" value="MFS"/>
    <property type="match status" value="1"/>
</dbReference>
<gene>
    <name evidence="13 14 15 16" type="primary">LOC110978099</name>
</gene>
<accession>A0A8B7Y9X1</accession>
<organism evidence="12 14">
    <name type="scientific">Acanthaster planci</name>
    <name type="common">Crown-of-thorns starfish</name>
    <dbReference type="NCBI Taxonomy" id="133434"/>
    <lineage>
        <taxon>Eukaryota</taxon>
        <taxon>Metazoa</taxon>
        <taxon>Echinodermata</taxon>
        <taxon>Eleutherozoa</taxon>
        <taxon>Asterozoa</taxon>
        <taxon>Asteroidea</taxon>
        <taxon>Valvatacea</taxon>
        <taxon>Valvatida</taxon>
        <taxon>Acanthasteridae</taxon>
        <taxon>Acanthaster</taxon>
    </lineage>
</organism>
<dbReference type="InterPro" id="IPR020846">
    <property type="entry name" value="MFS_dom"/>
</dbReference>
<evidence type="ECO:0000256" key="3">
    <source>
        <dbReference type="ARBA" id="ARBA00022448"/>
    </source>
</evidence>
<dbReference type="RefSeq" id="XP_022088496.1">
    <property type="nucleotide sequence ID" value="XM_022232804.1"/>
</dbReference>
<feature type="transmembrane region" description="Helical" evidence="10">
    <location>
        <begin position="151"/>
        <end position="179"/>
    </location>
</feature>
<dbReference type="InterPro" id="IPR000849">
    <property type="entry name" value="Sugar_P_transporter"/>
</dbReference>
<dbReference type="Proteomes" id="UP000694845">
    <property type="component" value="Unplaced"/>
</dbReference>
<name>A0A8B7Y9X1_ACAPL</name>
<feature type="transmembrane region" description="Helical" evidence="10">
    <location>
        <begin position="362"/>
        <end position="381"/>
    </location>
</feature>
<protein>
    <recommendedName>
        <fullName evidence="8">Sugar phosphate exchanger 3</fullName>
    </recommendedName>
    <alternativeName>
        <fullName evidence="9">Solute carrier family 37 member 3</fullName>
    </alternativeName>
</protein>
<evidence type="ECO:0000256" key="5">
    <source>
        <dbReference type="ARBA" id="ARBA00022692"/>
    </source>
</evidence>
<evidence type="ECO:0000256" key="2">
    <source>
        <dbReference type="ARBA" id="ARBA00009598"/>
    </source>
</evidence>
<feature type="transmembrane region" description="Helical" evidence="10">
    <location>
        <begin position="191"/>
        <end position="210"/>
    </location>
</feature>
<feature type="transmembrane region" description="Helical" evidence="10">
    <location>
        <begin position="21"/>
        <end position="39"/>
    </location>
</feature>
<dbReference type="PANTHER" id="PTHR43184">
    <property type="entry name" value="MAJOR FACILITATOR SUPERFAMILY TRANSPORTER 16, ISOFORM B"/>
    <property type="match status" value="1"/>
</dbReference>
<evidence type="ECO:0000256" key="6">
    <source>
        <dbReference type="ARBA" id="ARBA00022989"/>
    </source>
</evidence>
<dbReference type="RefSeq" id="XP_022088495.1">
    <property type="nucleotide sequence ID" value="XM_022232803.1"/>
</dbReference>
<proteinExistence type="inferred from homology"/>
<dbReference type="Pfam" id="PF07690">
    <property type="entry name" value="MFS_1"/>
    <property type="match status" value="1"/>
</dbReference>
<evidence type="ECO:0000313" key="16">
    <source>
        <dbReference type="RefSeq" id="XP_022088498.1"/>
    </source>
</evidence>
<dbReference type="InterPro" id="IPR011701">
    <property type="entry name" value="MFS"/>
</dbReference>
<evidence type="ECO:0000256" key="10">
    <source>
        <dbReference type="SAM" id="Phobius"/>
    </source>
</evidence>
<keyword evidence="5 10" id="KW-0812">Transmembrane</keyword>
<keyword evidence="3" id="KW-0813">Transport</keyword>
<dbReference type="GO" id="GO:0035435">
    <property type="term" value="P:phosphate ion transmembrane transport"/>
    <property type="evidence" value="ECO:0007669"/>
    <property type="project" value="TreeGrafter"/>
</dbReference>
<evidence type="ECO:0000256" key="1">
    <source>
        <dbReference type="ARBA" id="ARBA00004141"/>
    </source>
</evidence>
<sequence>MAGTPLMTPLLNACFRGRYRTLLHKILVLIITFFTYMTYHLSRRPISIAKGVWHRNCSIPINDLQFPVFNISDAGNPNWCDWKPFDTSDAEVLLGWLDTGYLFAYAVGMFFSGHIAERMSLRYFLFGGMFLSGFFTAVVGLAQFFQIHNYAFFITMMIVGGFFQATGWPAVVAVVANWYGKGKRGLIMGVWNTHTSLGNILGAVIAGAFVDYYWAWSFIVPGGIIASMGVIVFLFLIEYPTDVGCDPPKNQEEETKSVGVNFSDDENGHFGERKVLSEQPAITTWRALMIPGVIEFSLSLFFCKLVSYTFLFWLPYYISRTTKLSDEQSAYFSTLFDVGGVLGGIVIGLLSDLSGASATVSFVALVVSAPLVYIYNAYGYLSLAKSIGLMMLTAFFTNAPYALITTAVSADLGTHPTLHGNAKALATVSAIIDGTGTIGAAIGPLLTGIISPTNSHGWSDVFLMLAGAEVASALCLLRLVFKEMKKACCQSDYQLISGTGPRAEGEVGVHTYPTEVPFRE</sequence>
<dbReference type="GO" id="GO:0005789">
    <property type="term" value="C:endoplasmic reticulum membrane"/>
    <property type="evidence" value="ECO:0007669"/>
    <property type="project" value="TreeGrafter"/>
</dbReference>
<feature type="domain" description="Major facilitator superfamily (MFS) profile" evidence="11">
    <location>
        <begin position="28"/>
        <end position="484"/>
    </location>
</feature>
<feature type="transmembrane region" description="Helical" evidence="10">
    <location>
        <begin position="123"/>
        <end position="145"/>
    </location>
</feature>
<keyword evidence="6 10" id="KW-1133">Transmembrane helix</keyword>
<evidence type="ECO:0000313" key="13">
    <source>
        <dbReference type="RefSeq" id="XP_022088495.1"/>
    </source>
</evidence>
<dbReference type="FunFam" id="1.20.1250.20:FF:000028">
    <property type="entry name" value="Sugar phosphate exchanger 3 isoform 1"/>
    <property type="match status" value="1"/>
</dbReference>
<evidence type="ECO:0000256" key="4">
    <source>
        <dbReference type="ARBA" id="ARBA00022597"/>
    </source>
</evidence>
<dbReference type="RefSeq" id="XP_022088498.1">
    <property type="nucleotide sequence ID" value="XM_022232806.1"/>
</dbReference>
<dbReference type="InterPro" id="IPR036259">
    <property type="entry name" value="MFS_trans_sf"/>
</dbReference>
<evidence type="ECO:0000313" key="14">
    <source>
        <dbReference type="RefSeq" id="XP_022088496.1"/>
    </source>
</evidence>
<feature type="transmembrane region" description="Helical" evidence="10">
    <location>
        <begin position="216"/>
        <end position="237"/>
    </location>
</feature>
<dbReference type="PIRSF" id="PIRSF002808">
    <property type="entry name" value="Hexose_phosphate_transp"/>
    <property type="match status" value="1"/>
</dbReference>
<dbReference type="OrthoDB" id="3639251at2759"/>
<comment type="similarity">
    <text evidence="2">Belongs to the major facilitator superfamily. Organophosphate:Pi antiporter (OPA) (TC 2.A.1.4) family.</text>
</comment>
<dbReference type="KEGG" id="aplc:110978099"/>
<dbReference type="PANTHER" id="PTHR43184:SF12">
    <property type="entry name" value="SUGAR PHOSPHATE EXCHANGER 3"/>
    <property type="match status" value="1"/>
</dbReference>
<evidence type="ECO:0000256" key="7">
    <source>
        <dbReference type="ARBA" id="ARBA00023136"/>
    </source>
</evidence>
<evidence type="ECO:0000256" key="9">
    <source>
        <dbReference type="ARBA" id="ARBA00042039"/>
    </source>
</evidence>
<feature type="transmembrane region" description="Helical" evidence="10">
    <location>
        <begin position="330"/>
        <end position="350"/>
    </location>
</feature>
<keyword evidence="7 10" id="KW-0472">Membrane</keyword>
<evidence type="ECO:0000256" key="8">
    <source>
        <dbReference type="ARBA" id="ARBA00041091"/>
    </source>
</evidence>
<dbReference type="GeneID" id="110978099"/>
<evidence type="ECO:0000259" key="11">
    <source>
        <dbReference type="PROSITE" id="PS50850"/>
    </source>
</evidence>